<keyword evidence="2" id="KW-0964">Secreted</keyword>
<evidence type="ECO:0000256" key="10">
    <source>
        <dbReference type="SAM" id="SignalP"/>
    </source>
</evidence>
<evidence type="ECO:0000256" key="7">
    <source>
        <dbReference type="ARBA" id="ARBA00023145"/>
    </source>
</evidence>
<dbReference type="InterPro" id="IPR001314">
    <property type="entry name" value="Peptidase_S1A"/>
</dbReference>
<keyword evidence="6" id="KW-0720">Serine protease</keyword>
<dbReference type="SMART" id="SM00020">
    <property type="entry name" value="Tryp_SPc"/>
    <property type="match status" value="1"/>
</dbReference>
<dbReference type="PANTHER" id="PTHR24260">
    <property type="match status" value="1"/>
</dbReference>
<reference evidence="12" key="1">
    <citation type="journal article" date="2021" name="Mol. Ecol. Resour.">
        <title>Phylogenomic analyses of the genus Drosophila reveals genomic signals of climate adaptation.</title>
        <authorList>
            <person name="Li F."/>
            <person name="Rane R.V."/>
            <person name="Luria V."/>
            <person name="Xiong Z."/>
            <person name="Chen J."/>
            <person name="Li Z."/>
            <person name="Catullo R.A."/>
            <person name="Griffin P.C."/>
            <person name="Schiffer M."/>
            <person name="Pearce S."/>
            <person name="Lee S.F."/>
            <person name="McElroy K."/>
            <person name="Stocker A."/>
            <person name="Shirriffs J."/>
            <person name="Cockerell F."/>
            <person name="Coppin C."/>
            <person name="Sgro C.M."/>
            <person name="Karger A."/>
            <person name="Cain J.W."/>
            <person name="Weber J.A."/>
            <person name="Santpere G."/>
            <person name="Kirschner M.W."/>
            <person name="Hoffmann A.A."/>
            <person name="Oakeshott J.G."/>
            <person name="Zhang G."/>
        </authorList>
    </citation>
    <scope>NUCLEOTIDE SEQUENCE</scope>
    <source>
        <strain evidence="12">BGI-SZ-2011g</strain>
    </source>
</reference>
<feature type="domain" description="Peptidase S1" evidence="11">
    <location>
        <begin position="235"/>
        <end position="482"/>
    </location>
</feature>
<name>A0AAD4KD43_9MUSC</name>
<dbReference type="EMBL" id="JAJJHW010000014">
    <property type="protein sequence ID" value="KAH8388321.1"/>
    <property type="molecule type" value="Genomic_DNA"/>
</dbReference>
<dbReference type="InterPro" id="IPR018114">
    <property type="entry name" value="TRYPSIN_HIS"/>
</dbReference>
<feature type="compositionally biased region" description="Pro residues" evidence="9">
    <location>
        <begin position="172"/>
        <end position="195"/>
    </location>
</feature>
<evidence type="ECO:0000256" key="4">
    <source>
        <dbReference type="ARBA" id="ARBA00022729"/>
    </source>
</evidence>
<evidence type="ECO:0000256" key="6">
    <source>
        <dbReference type="ARBA" id="ARBA00022825"/>
    </source>
</evidence>
<gene>
    <name evidence="12" type="ORF">KR093_003857</name>
</gene>
<feature type="signal peptide" evidence="10">
    <location>
        <begin position="1"/>
        <end position="18"/>
    </location>
</feature>
<feature type="region of interest" description="Disordered" evidence="9">
    <location>
        <begin position="167"/>
        <end position="215"/>
    </location>
</feature>
<sequence>MLPAILGCVLLLATRTVAQQVPPVACPQYFEYLSFNQQFVGRITMHHDPRYEDNVLRVEFSQRGRLGSNYIGSLSLWDDEETVKFNLRNGRPILYRVDFPTPGVLPKLTQIVINDAVVCQASPYPPSSVTLSLSHSLRSTSVPLFSLQPQLPQQFPRPQRPIWQTEVRQPQTPVPAPVPPPQRPTPGTTPAPAPRPVQTQAPAPQPRQQAGAVPQSLGQLDGICGRERAVTTPLIFHGVQVARGQLPWMVALFERRETGVNFFCGGTLVSASTVLTAAHCFRMSGREISANQAAVSLGRNTLDLVSAGELRQVSTLVIHDEYTIDNFTDADIALLRMSTPVSFSDFIKPICLWNENYRLQLPSGYVSYVAGWGADEVGNVNTRIAKMTNTDILTETECIRGLKSRDGVMKVTERTICASNKQGAGPCYGDSGGGLMLQENDVWLLRGVVSAGQQLANRCDLSQPVIYTDVARHINWVRQHLWF</sequence>
<evidence type="ECO:0000256" key="1">
    <source>
        <dbReference type="ARBA" id="ARBA00004613"/>
    </source>
</evidence>
<dbReference type="Proteomes" id="UP001200034">
    <property type="component" value="Unassembled WGS sequence"/>
</dbReference>
<dbReference type="Gene3D" id="2.40.10.10">
    <property type="entry name" value="Trypsin-like serine proteases"/>
    <property type="match status" value="1"/>
</dbReference>
<feature type="compositionally biased region" description="Low complexity" evidence="9">
    <location>
        <begin position="196"/>
        <end position="215"/>
    </location>
</feature>
<dbReference type="CDD" id="cd00190">
    <property type="entry name" value="Tryp_SPc"/>
    <property type="match status" value="1"/>
</dbReference>
<dbReference type="Pfam" id="PF16030">
    <property type="entry name" value="GD_N"/>
    <property type="match status" value="1"/>
</dbReference>
<dbReference type="InterPro" id="IPR031986">
    <property type="entry name" value="GD_N"/>
</dbReference>
<evidence type="ECO:0000313" key="12">
    <source>
        <dbReference type="EMBL" id="KAH8388321.1"/>
    </source>
</evidence>
<dbReference type="Pfam" id="PF00089">
    <property type="entry name" value="Trypsin"/>
    <property type="match status" value="1"/>
</dbReference>
<dbReference type="SUPFAM" id="SSF50494">
    <property type="entry name" value="Trypsin-like serine proteases"/>
    <property type="match status" value="1"/>
</dbReference>
<dbReference type="AlphaFoldDB" id="A0AAD4KD43"/>
<proteinExistence type="predicted"/>
<dbReference type="GO" id="GO:0004252">
    <property type="term" value="F:serine-type endopeptidase activity"/>
    <property type="evidence" value="ECO:0007669"/>
    <property type="project" value="InterPro"/>
</dbReference>
<dbReference type="InterPro" id="IPR043504">
    <property type="entry name" value="Peptidase_S1_PA_chymotrypsin"/>
</dbReference>
<keyword evidence="8" id="KW-1015">Disulfide bond</keyword>
<feature type="chain" id="PRO_5042233679" description="Peptidase S1 domain-containing protein" evidence="10">
    <location>
        <begin position="19"/>
        <end position="483"/>
    </location>
</feature>
<keyword evidence="3" id="KW-0645">Protease</keyword>
<dbReference type="GO" id="GO:0005576">
    <property type="term" value="C:extracellular region"/>
    <property type="evidence" value="ECO:0007669"/>
    <property type="project" value="UniProtKB-SubCell"/>
</dbReference>
<organism evidence="12 13">
    <name type="scientific">Drosophila rubida</name>
    <dbReference type="NCBI Taxonomy" id="30044"/>
    <lineage>
        <taxon>Eukaryota</taxon>
        <taxon>Metazoa</taxon>
        <taxon>Ecdysozoa</taxon>
        <taxon>Arthropoda</taxon>
        <taxon>Hexapoda</taxon>
        <taxon>Insecta</taxon>
        <taxon>Pterygota</taxon>
        <taxon>Neoptera</taxon>
        <taxon>Endopterygota</taxon>
        <taxon>Diptera</taxon>
        <taxon>Brachycera</taxon>
        <taxon>Muscomorpha</taxon>
        <taxon>Ephydroidea</taxon>
        <taxon>Drosophilidae</taxon>
        <taxon>Drosophila</taxon>
    </lineage>
</organism>
<evidence type="ECO:0000256" key="2">
    <source>
        <dbReference type="ARBA" id="ARBA00022525"/>
    </source>
</evidence>
<dbReference type="PRINTS" id="PR00722">
    <property type="entry name" value="CHYMOTRYPSIN"/>
</dbReference>
<evidence type="ECO:0000256" key="8">
    <source>
        <dbReference type="ARBA" id="ARBA00023157"/>
    </source>
</evidence>
<keyword evidence="4 10" id="KW-0732">Signal</keyword>
<dbReference type="PANTHER" id="PTHR24260:SF147">
    <property type="entry name" value="EG:BACR7A4.3 PROTEIN-RELATED"/>
    <property type="match status" value="1"/>
</dbReference>
<comment type="caution">
    <text evidence="12">The sequence shown here is derived from an EMBL/GenBank/DDBJ whole genome shotgun (WGS) entry which is preliminary data.</text>
</comment>
<dbReference type="PROSITE" id="PS50240">
    <property type="entry name" value="TRYPSIN_DOM"/>
    <property type="match status" value="1"/>
</dbReference>
<comment type="subcellular location">
    <subcellularLocation>
        <location evidence="1">Secreted</location>
    </subcellularLocation>
</comment>
<evidence type="ECO:0000313" key="13">
    <source>
        <dbReference type="Proteomes" id="UP001200034"/>
    </source>
</evidence>
<evidence type="ECO:0000256" key="5">
    <source>
        <dbReference type="ARBA" id="ARBA00022801"/>
    </source>
</evidence>
<dbReference type="InterPro" id="IPR009003">
    <property type="entry name" value="Peptidase_S1_PA"/>
</dbReference>
<accession>A0AAD4KD43</accession>
<evidence type="ECO:0000259" key="11">
    <source>
        <dbReference type="PROSITE" id="PS50240"/>
    </source>
</evidence>
<keyword evidence="7" id="KW-0865">Zymogen</keyword>
<dbReference type="PROSITE" id="PS00134">
    <property type="entry name" value="TRYPSIN_HIS"/>
    <property type="match status" value="1"/>
</dbReference>
<keyword evidence="5" id="KW-0378">Hydrolase</keyword>
<keyword evidence="13" id="KW-1185">Reference proteome</keyword>
<dbReference type="GO" id="GO:0006508">
    <property type="term" value="P:proteolysis"/>
    <property type="evidence" value="ECO:0007669"/>
    <property type="project" value="UniProtKB-KW"/>
</dbReference>
<dbReference type="InterPro" id="IPR001254">
    <property type="entry name" value="Trypsin_dom"/>
</dbReference>
<protein>
    <recommendedName>
        <fullName evidence="11">Peptidase S1 domain-containing protein</fullName>
    </recommendedName>
</protein>
<dbReference type="InterPro" id="IPR051333">
    <property type="entry name" value="CLIP_Serine_Protease"/>
</dbReference>
<dbReference type="FunFam" id="2.40.10.10:FF:000146">
    <property type="entry name" value="Serine protease 53"/>
    <property type="match status" value="1"/>
</dbReference>
<evidence type="ECO:0000256" key="3">
    <source>
        <dbReference type="ARBA" id="ARBA00022670"/>
    </source>
</evidence>
<evidence type="ECO:0000256" key="9">
    <source>
        <dbReference type="SAM" id="MobiDB-lite"/>
    </source>
</evidence>